<dbReference type="GeneID" id="45026593"/>
<keyword evidence="3" id="KW-1185">Reference proteome</keyword>
<dbReference type="Proteomes" id="UP000242664">
    <property type="component" value="Unassembled WGS sequence"/>
</dbReference>
<evidence type="ECO:0000313" key="3">
    <source>
        <dbReference type="Proteomes" id="UP000242664"/>
    </source>
</evidence>
<protein>
    <recommendedName>
        <fullName evidence="1">YhdP central domain-containing protein</fullName>
    </recommendedName>
</protein>
<dbReference type="PANTHER" id="PTHR38690:SF1">
    <property type="entry name" value="PROTEASE"/>
    <property type="match status" value="1"/>
</dbReference>
<dbReference type="Pfam" id="PF13116">
    <property type="entry name" value="YhdP"/>
    <property type="match status" value="1"/>
</dbReference>
<dbReference type="InterPro" id="IPR025263">
    <property type="entry name" value="YhdP_central"/>
</dbReference>
<feature type="domain" description="YhdP central" evidence="1">
    <location>
        <begin position="5"/>
        <end position="1280"/>
    </location>
</feature>
<evidence type="ECO:0000259" key="1">
    <source>
        <dbReference type="Pfam" id="PF13116"/>
    </source>
</evidence>
<organism evidence="2 3">
    <name type="scientific">Vibrio antiquarius (strain Ex25)</name>
    <dbReference type="NCBI Taxonomy" id="150340"/>
    <lineage>
        <taxon>Bacteria</taxon>
        <taxon>Pseudomonadati</taxon>
        <taxon>Pseudomonadota</taxon>
        <taxon>Gammaproteobacteria</taxon>
        <taxon>Vibrionales</taxon>
        <taxon>Vibrionaceae</taxon>
        <taxon>Vibrio</taxon>
        <taxon>Vibrio diabolicus subgroup</taxon>
    </lineage>
</organism>
<sequence>MNSGVNRFGRFCAWSLVTVLVLLAILVTTLRVTLPQLNHFQDEIKTWVKQDTGFDFSIANVAGTWRNNHPSIALLGLEANLPNIQDARFAVEEIQIEFDLIQSLLQLKPVVADLTIHNLALDIHTVDILPTSSRQEQEPSVDKSEVKLIDQLDSLLLRQFEDFTITDSRIWYKSVSGETRRLDIEQLRWSNQGKHHLAEGTVNIADVRLNSLLVSANFKDHGSLRDVSGEFYVSAQDVSVTPWLTTYMQEESGAESGKVSLNTWLTLKHSQPNDAYVELLPSELVWNENGRHELFIESGIFNLRPDKQGWKVNGHSLRIRTDNTPWPELDAAFDWQPNGWTLNLSQLDIEALIPLIKLAPESESTSDLINKLAPKGRVEDVRLSMNGGLDTLRYSAELDELAMTQWELLPGFHHVQGSVSGNLDQAKAKVTVIDDVFPYGDVFQAPLNIKQGEVDIIWQQDESGWRLWSDKVTAATPDLQVLGAFRLDFPKEQSPFLSFYAEADLYNAGETWRYLPTLALGQDLTDYLSTAIQGGKVNTAKLLWYGELGDFPYKDHNGMFQAWVGLKDAKFSFDTAWPTITDLQLDLLFENDAMYLDSKSATLNGVHAKRITGRIPELAEGGHIEIEAKASAPGNEVRDYMMATPLVDSVGAALTALQVSGPVYSEFQLNIPFDFEKESRAWGYADLTENRVDIEAPPMTLEKATGRIHFDNDVVTTSGLSAELLTQPISLDFRGESAEQGYNESAEQGYNVTINTLGDWDVEPLKPYVGERWLKLVSGHAPWQMDIDLQLNDVGFTYQLDVLAQLNRLASQYPYPLAKQVGESGQAKLQASGNQESISARLQIPNVKYQTEIDITGDVPVLTATHLMVGKGGFRISPIVGHDASVRVGELNLDQWAELVQGSESKPSSSVLASMKTPSIPLPTRIDVETPNLQLGGIEFHDVDFSASKKNLSWQLDVDSQEVKGKANYLKPYDLSVSLEHLHLYIPGFEEMTKERSSLFASEDQNAPLITNFDRQFHAEMPNLTLNIDDFWLQGYKVGKVNVDLQRRENRLEWKNITFSSGKNRIDMSGWWDLTKENSHSNLTMKMKGDNNTDLMERFGITSGIQQAPFEINANMEWDGAPWSMKTQTLQGNVSTEFGKGVISEVSGAARLLGLFSLDSIIRKMQLDFTDVFDKGMAFNSITGTGKIQDGVFITNDIVMDALAGEMQIRGIANMNSRMVDAEVKFTPDITSGLPMLTAFAVAPQTALYVLAISTVISPVVEVFTQVNYEVKGPLDSPTVKEISRSKGEYKLPEKLREQAK</sequence>
<dbReference type="NCBIfam" id="TIGR02099">
    <property type="entry name" value="YhdP family protein"/>
    <property type="match status" value="1"/>
</dbReference>
<dbReference type="EMBL" id="DS267822">
    <property type="protein sequence ID" value="EDN57033.1"/>
    <property type="molecule type" value="Genomic_DNA"/>
</dbReference>
<dbReference type="InterPro" id="IPR011836">
    <property type="entry name" value="YhdP"/>
</dbReference>
<evidence type="ECO:0000313" key="2">
    <source>
        <dbReference type="EMBL" id="EDN57033.1"/>
    </source>
</evidence>
<accession>A0ABM9WUL5</accession>
<reference evidence="3" key="1">
    <citation type="submission" date="2006-10" db="EMBL/GenBank/DDBJ databases">
        <authorList>
            <person name="Heidelberg J."/>
            <person name="Sebastian Y."/>
        </authorList>
    </citation>
    <scope>NUCLEOTIDE SEQUENCE [LARGE SCALE GENOMIC DNA]</scope>
    <source>
        <strain evidence="3">EX25</strain>
    </source>
</reference>
<dbReference type="PANTHER" id="PTHR38690">
    <property type="entry name" value="PROTEASE-RELATED"/>
    <property type="match status" value="1"/>
</dbReference>
<gene>
    <name evidence="2" type="ORF">VEx25_1973</name>
</gene>
<name>A0ABM9WUL5_VIBAE</name>
<dbReference type="RefSeq" id="WP_006742343.1">
    <property type="nucleotide sequence ID" value="NC_013456.1"/>
</dbReference>
<proteinExistence type="predicted"/>